<evidence type="ECO:0000313" key="1">
    <source>
        <dbReference type="EMBL" id="AQU87125.1"/>
    </source>
</evidence>
<accession>A0A9N7CGP6</accession>
<dbReference type="AlphaFoldDB" id="A0A9N7CGP6"/>
<evidence type="ECO:0000313" key="4">
    <source>
        <dbReference type="Proteomes" id="UP000247512"/>
    </source>
</evidence>
<evidence type="ECO:0000313" key="2">
    <source>
        <dbReference type="EMBL" id="PYD66094.1"/>
    </source>
</evidence>
<protein>
    <submittedName>
        <fullName evidence="1">Uncharacterized protein</fullName>
    </submittedName>
</protein>
<dbReference type="Proteomes" id="UP000247512">
    <property type="component" value="Unassembled WGS sequence"/>
</dbReference>
<proteinExistence type="predicted"/>
<reference evidence="1" key="2">
    <citation type="submission" date="2017-02" db="EMBL/GenBank/DDBJ databases">
        <authorList>
            <person name="Zhang H."/>
        </authorList>
    </citation>
    <scope>NUCLEOTIDE SEQUENCE</scope>
    <source>
        <strain evidence="1">RZS01</strain>
    </source>
</reference>
<reference evidence="3" key="1">
    <citation type="submission" date="2017-02" db="EMBL/GenBank/DDBJ databases">
        <title>zhang.</title>
        <authorList>
            <person name="Zhang H."/>
        </authorList>
    </citation>
    <scope>NUCLEOTIDE SEQUENCE [LARGE SCALE GENOMIC DNA]</scope>
    <source>
        <strain evidence="3">RZS01</strain>
    </source>
</reference>
<reference evidence="2 4" key="3">
    <citation type="submission" date="2017-06" db="EMBL/GenBank/DDBJ databases">
        <title>A draft genome sequence of Komagataeibacter nataicola LMG 1536.</title>
        <authorList>
            <person name="Skraban J."/>
            <person name="Cleenwerck I."/>
            <person name="Vandamme P."/>
            <person name="Trcek J."/>
        </authorList>
    </citation>
    <scope>NUCLEOTIDE SEQUENCE [LARGE SCALE GENOMIC DNA]</scope>
    <source>
        <strain evidence="2 4">LMG 1536</strain>
    </source>
</reference>
<dbReference type="KEGG" id="kna:B0W47_06150"/>
<gene>
    <name evidence="1" type="ORF">B0W47_06150</name>
    <name evidence="2" type="ORF">CDI09_10320</name>
</gene>
<sequence>MQIPRSHFTVELLPESEYMRVLSKKMEFYSYRLNGPTAVNDPRWVEPSVLPFIARISCPVAGPDICTSIGHFFWPNLPAGQWYAVTSYDATEGNNGYVIDVQKITTVEGKTVPFVAWTGTRRVLCSS</sequence>
<organism evidence="1 3">
    <name type="scientific">Komagataeibacter nataicola</name>
    <dbReference type="NCBI Taxonomy" id="265960"/>
    <lineage>
        <taxon>Bacteria</taxon>
        <taxon>Pseudomonadati</taxon>
        <taxon>Pseudomonadota</taxon>
        <taxon>Alphaproteobacteria</taxon>
        <taxon>Acetobacterales</taxon>
        <taxon>Acetobacteraceae</taxon>
        <taxon>Komagataeibacter</taxon>
    </lineage>
</organism>
<evidence type="ECO:0000313" key="3">
    <source>
        <dbReference type="Proteomes" id="UP000189683"/>
    </source>
</evidence>
<dbReference type="EMBL" id="CP019875">
    <property type="protein sequence ID" value="AQU87125.1"/>
    <property type="molecule type" value="Genomic_DNA"/>
</dbReference>
<name>A0A9N7CGP6_9PROT</name>
<keyword evidence="4" id="KW-1185">Reference proteome</keyword>
<dbReference type="EMBL" id="NIRT01000016">
    <property type="protein sequence ID" value="PYD66094.1"/>
    <property type="molecule type" value="Genomic_DNA"/>
</dbReference>
<dbReference type="Proteomes" id="UP000189683">
    <property type="component" value="Chromosome"/>
</dbReference>